<name>A0A9Q9ARC6_9PEZI</name>
<dbReference type="EMBL" id="CP099420">
    <property type="protein sequence ID" value="USW50773.1"/>
    <property type="molecule type" value="Genomic_DNA"/>
</dbReference>
<dbReference type="Proteomes" id="UP001056384">
    <property type="component" value="Chromosome 3"/>
</dbReference>
<proteinExistence type="predicted"/>
<organism evidence="1 2">
    <name type="scientific">Septoria linicola</name>
    <dbReference type="NCBI Taxonomy" id="215465"/>
    <lineage>
        <taxon>Eukaryota</taxon>
        <taxon>Fungi</taxon>
        <taxon>Dikarya</taxon>
        <taxon>Ascomycota</taxon>
        <taxon>Pezizomycotina</taxon>
        <taxon>Dothideomycetes</taxon>
        <taxon>Dothideomycetidae</taxon>
        <taxon>Mycosphaerellales</taxon>
        <taxon>Mycosphaerellaceae</taxon>
        <taxon>Septoria</taxon>
    </lineage>
</organism>
<evidence type="ECO:0000313" key="1">
    <source>
        <dbReference type="EMBL" id="USW50773.1"/>
    </source>
</evidence>
<evidence type="ECO:0000313" key="2">
    <source>
        <dbReference type="Proteomes" id="UP001056384"/>
    </source>
</evidence>
<protein>
    <submittedName>
        <fullName evidence="1">Uncharacterized protein</fullName>
    </submittedName>
</protein>
<sequence length="139" mass="16180">MESMSNAQAGHLKHLIFYFPQFVLKVHISTGNLTRLTYDYVADYGESASGPSVLKYDQMTTLVKGWIEFRLEILSSRCHSQRFARKDINRIAKLAFELVPRLHIWLLPHRFTDHSSHADGIAEHAWDCQECSWTREMLD</sequence>
<dbReference type="AlphaFoldDB" id="A0A9Q9ARC6"/>
<gene>
    <name evidence="1" type="ORF">Slin15195_G040920</name>
</gene>
<keyword evidence="2" id="KW-1185">Reference proteome</keyword>
<accession>A0A9Q9ARC6</accession>
<reference evidence="1" key="1">
    <citation type="submission" date="2022-06" db="EMBL/GenBank/DDBJ databases">
        <title>Complete genome sequences of two strains of the flax pathogen Septoria linicola.</title>
        <authorList>
            <person name="Lapalu N."/>
            <person name="Simon A."/>
            <person name="Demenou B."/>
            <person name="Paumier D."/>
            <person name="Guillot M.-P."/>
            <person name="Gout L."/>
            <person name="Valade R."/>
        </authorList>
    </citation>
    <scope>NUCLEOTIDE SEQUENCE</scope>
    <source>
        <strain evidence="1">SE15195</strain>
    </source>
</reference>